<dbReference type="EMBL" id="BAAARK010000016">
    <property type="protein sequence ID" value="GAA2672250.1"/>
    <property type="molecule type" value="Genomic_DNA"/>
</dbReference>
<protein>
    <submittedName>
        <fullName evidence="1">Uncharacterized protein</fullName>
    </submittedName>
</protein>
<evidence type="ECO:0000313" key="1">
    <source>
        <dbReference type="EMBL" id="GAA2672250.1"/>
    </source>
</evidence>
<accession>A0ABN3SAK5</accession>
<keyword evidence="2" id="KW-1185">Reference proteome</keyword>
<gene>
    <name evidence="1" type="ORF">GCM10009864_48400</name>
</gene>
<reference evidence="1 2" key="1">
    <citation type="journal article" date="2019" name="Int. J. Syst. Evol. Microbiol.">
        <title>The Global Catalogue of Microorganisms (GCM) 10K type strain sequencing project: providing services to taxonomists for standard genome sequencing and annotation.</title>
        <authorList>
            <consortium name="The Broad Institute Genomics Platform"/>
            <consortium name="The Broad Institute Genome Sequencing Center for Infectious Disease"/>
            <person name="Wu L."/>
            <person name="Ma J."/>
        </authorList>
    </citation>
    <scope>NUCLEOTIDE SEQUENCE [LARGE SCALE GENOMIC DNA]</scope>
    <source>
        <strain evidence="1 2">JCM 16374</strain>
    </source>
</reference>
<sequence length="105" mass="10276">MAAGRWPVPGFATALGVPAPAGAGATASGACASASSAAVTGPALSLLPAAVPEDPFAQPLTTSRDVTVSAGKTAYLMDLRTVGSSGAWRGAAEGRKHSGRAVTRR</sequence>
<dbReference type="PROSITE" id="PS51257">
    <property type="entry name" value="PROKAR_LIPOPROTEIN"/>
    <property type="match status" value="1"/>
</dbReference>
<name>A0ABN3SAK5_9ACTN</name>
<proteinExistence type="predicted"/>
<organism evidence="1 2">
    <name type="scientific">Streptomyces lunalinharesii</name>
    <dbReference type="NCBI Taxonomy" id="333384"/>
    <lineage>
        <taxon>Bacteria</taxon>
        <taxon>Bacillati</taxon>
        <taxon>Actinomycetota</taxon>
        <taxon>Actinomycetes</taxon>
        <taxon>Kitasatosporales</taxon>
        <taxon>Streptomycetaceae</taxon>
        <taxon>Streptomyces</taxon>
    </lineage>
</organism>
<comment type="caution">
    <text evidence="1">The sequence shown here is derived from an EMBL/GenBank/DDBJ whole genome shotgun (WGS) entry which is preliminary data.</text>
</comment>
<dbReference type="Proteomes" id="UP001500994">
    <property type="component" value="Unassembled WGS sequence"/>
</dbReference>
<evidence type="ECO:0000313" key="2">
    <source>
        <dbReference type="Proteomes" id="UP001500994"/>
    </source>
</evidence>